<evidence type="ECO:0000256" key="2">
    <source>
        <dbReference type="ARBA" id="ARBA00022771"/>
    </source>
</evidence>
<feature type="domain" description="MYND-type" evidence="5">
    <location>
        <begin position="164"/>
        <end position="201"/>
    </location>
</feature>
<gene>
    <name evidence="6" type="ORF">EXIGLDRAFT_773327</name>
</gene>
<dbReference type="Proteomes" id="UP000077266">
    <property type="component" value="Unassembled WGS sequence"/>
</dbReference>
<evidence type="ECO:0000256" key="3">
    <source>
        <dbReference type="ARBA" id="ARBA00022833"/>
    </source>
</evidence>
<dbReference type="PROSITE" id="PS50865">
    <property type="entry name" value="ZF_MYND_2"/>
    <property type="match status" value="1"/>
</dbReference>
<dbReference type="SUPFAM" id="SSF144232">
    <property type="entry name" value="HIT/MYND zinc finger-like"/>
    <property type="match status" value="1"/>
</dbReference>
<protein>
    <recommendedName>
        <fullName evidence="5">MYND-type domain-containing protein</fullName>
    </recommendedName>
</protein>
<evidence type="ECO:0000313" key="7">
    <source>
        <dbReference type="Proteomes" id="UP000077266"/>
    </source>
</evidence>
<dbReference type="EMBL" id="KV426116">
    <property type="protein sequence ID" value="KZV87772.1"/>
    <property type="molecule type" value="Genomic_DNA"/>
</dbReference>
<evidence type="ECO:0000256" key="1">
    <source>
        <dbReference type="ARBA" id="ARBA00022723"/>
    </source>
</evidence>
<name>A0A165EVF2_EXIGL</name>
<keyword evidence="3" id="KW-0862">Zinc</keyword>
<sequence length="223" mass="25426">MNSQSMDSFILHPGDESACDIPKPRPRRVRGIDLESSHFVSFAQASLLPPGRDAFVVLADVIQDVTGQTHQLYVRDTDGRDVLLKFHLALEVNERWVQDEIPVGGGGMVCIRNPRIHRFLDGQVGLRVEDHDMATNFKYFAGCDIASFKRINEKLTQSLCEPKCEKCANPEARSLCSKCRCARYCTRDCQQQHWRIHKYVCNIVKTLREYEELFGTNPNPNIS</sequence>
<keyword evidence="7" id="KW-1185">Reference proteome</keyword>
<evidence type="ECO:0000256" key="4">
    <source>
        <dbReference type="PROSITE-ProRule" id="PRU00134"/>
    </source>
</evidence>
<dbReference type="InterPro" id="IPR002893">
    <property type="entry name" value="Znf_MYND"/>
</dbReference>
<keyword evidence="1" id="KW-0479">Metal-binding</keyword>
<evidence type="ECO:0000259" key="5">
    <source>
        <dbReference type="PROSITE" id="PS50865"/>
    </source>
</evidence>
<organism evidence="6 7">
    <name type="scientific">Exidia glandulosa HHB12029</name>
    <dbReference type="NCBI Taxonomy" id="1314781"/>
    <lineage>
        <taxon>Eukaryota</taxon>
        <taxon>Fungi</taxon>
        <taxon>Dikarya</taxon>
        <taxon>Basidiomycota</taxon>
        <taxon>Agaricomycotina</taxon>
        <taxon>Agaricomycetes</taxon>
        <taxon>Auriculariales</taxon>
        <taxon>Exidiaceae</taxon>
        <taxon>Exidia</taxon>
    </lineage>
</organism>
<evidence type="ECO:0000313" key="6">
    <source>
        <dbReference type="EMBL" id="KZV87772.1"/>
    </source>
</evidence>
<dbReference type="GO" id="GO:0008270">
    <property type="term" value="F:zinc ion binding"/>
    <property type="evidence" value="ECO:0007669"/>
    <property type="project" value="UniProtKB-KW"/>
</dbReference>
<reference evidence="6 7" key="1">
    <citation type="journal article" date="2016" name="Mol. Biol. Evol.">
        <title>Comparative Genomics of Early-Diverging Mushroom-Forming Fungi Provides Insights into the Origins of Lignocellulose Decay Capabilities.</title>
        <authorList>
            <person name="Nagy L.G."/>
            <person name="Riley R."/>
            <person name="Tritt A."/>
            <person name="Adam C."/>
            <person name="Daum C."/>
            <person name="Floudas D."/>
            <person name="Sun H."/>
            <person name="Yadav J.S."/>
            <person name="Pangilinan J."/>
            <person name="Larsson K.H."/>
            <person name="Matsuura K."/>
            <person name="Barry K."/>
            <person name="Labutti K."/>
            <person name="Kuo R."/>
            <person name="Ohm R.A."/>
            <person name="Bhattacharya S.S."/>
            <person name="Shirouzu T."/>
            <person name="Yoshinaga Y."/>
            <person name="Martin F.M."/>
            <person name="Grigoriev I.V."/>
            <person name="Hibbett D.S."/>
        </authorList>
    </citation>
    <scope>NUCLEOTIDE SEQUENCE [LARGE SCALE GENOMIC DNA]</scope>
    <source>
        <strain evidence="6 7">HHB12029</strain>
    </source>
</reference>
<accession>A0A165EVF2</accession>
<proteinExistence type="predicted"/>
<dbReference type="AlphaFoldDB" id="A0A165EVF2"/>
<dbReference type="STRING" id="1314781.A0A165EVF2"/>
<dbReference type="OrthoDB" id="265717at2759"/>
<keyword evidence="2 4" id="KW-0863">Zinc-finger</keyword>
<dbReference type="Pfam" id="PF01753">
    <property type="entry name" value="zf-MYND"/>
    <property type="match status" value="1"/>
</dbReference>
<dbReference type="InParanoid" id="A0A165EVF2"/>
<dbReference type="Gene3D" id="6.10.140.2220">
    <property type="match status" value="1"/>
</dbReference>